<keyword evidence="2" id="KW-0479">Metal-binding</keyword>
<evidence type="ECO:0000313" key="6">
    <source>
        <dbReference type="Proteomes" id="UP000198341"/>
    </source>
</evidence>
<feature type="region of interest" description="Disordered" evidence="3">
    <location>
        <begin position="1"/>
        <end position="33"/>
    </location>
</feature>
<keyword evidence="6" id="KW-1185">Reference proteome</keyword>
<dbReference type="Gene3D" id="1.10.510.10">
    <property type="entry name" value="Transferase(Phosphotransferase) domain 1"/>
    <property type="match status" value="1"/>
</dbReference>
<reference evidence="5 6" key="1">
    <citation type="submission" date="2011-10" db="EMBL/GenBank/DDBJ databases">
        <authorList>
            <person name="Genoscope - CEA"/>
        </authorList>
    </citation>
    <scope>NUCLEOTIDE SEQUENCE [LARGE SCALE GENOMIC DNA]</scope>
    <source>
        <strain evidence="5 6">RCC 1105</strain>
    </source>
</reference>
<dbReference type="GO" id="GO:0005524">
    <property type="term" value="F:ATP binding"/>
    <property type="evidence" value="ECO:0007669"/>
    <property type="project" value="InterPro"/>
</dbReference>
<name>K8F3V4_9CHLO</name>
<feature type="binding site" evidence="2">
    <location>
        <position position="302"/>
    </location>
    <ligand>
        <name>Mg(2+)</name>
        <dbReference type="ChEBI" id="CHEBI:18420"/>
    </ligand>
</feature>
<feature type="active site" description="Proton acceptor" evidence="1">
    <location>
        <position position="297"/>
    </location>
</feature>
<dbReference type="InterPro" id="IPR008271">
    <property type="entry name" value="Ser/Thr_kinase_AS"/>
</dbReference>
<dbReference type="PANTHER" id="PTHR44329">
    <property type="entry name" value="SERINE/THREONINE-PROTEIN KINASE TNNI3K-RELATED"/>
    <property type="match status" value="1"/>
</dbReference>
<dbReference type="EMBL" id="FO082266">
    <property type="protein sequence ID" value="CCO19460.1"/>
    <property type="molecule type" value="Genomic_DNA"/>
</dbReference>
<dbReference type="GO" id="GO:0046872">
    <property type="term" value="F:metal ion binding"/>
    <property type="evidence" value="ECO:0007669"/>
    <property type="project" value="UniProtKB-KW"/>
</dbReference>
<dbReference type="PROSITE" id="PS50011">
    <property type="entry name" value="PROTEIN_KINASE_DOM"/>
    <property type="match status" value="1"/>
</dbReference>
<feature type="region of interest" description="Disordered" evidence="3">
    <location>
        <begin position="46"/>
        <end position="120"/>
    </location>
</feature>
<dbReference type="SUPFAM" id="SSF56112">
    <property type="entry name" value="Protein kinase-like (PK-like)"/>
    <property type="match status" value="1"/>
</dbReference>
<evidence type="ECO:0000256" key="2">
    <source>
        <dbReference type="PIRSR" id="PIRSR000615-3"/>
    </source>
</evidence>
<evidence type="ECO:0000259" key="4">
    <source>
        <dbReference type="PROSITE" id="PS50011"/>
    </source>
</evidence>
<evidence type="ECO:0000256" key="1">
    <source>
        <dbReference type="PIRSR" id="PIRSR000615-1"/>
    </source>
</evidence>
<feature type="compositionally biased region" description="Basic and acidic residues" evidence="3">
    <location>
        <begin position="15"/>
        <end position="33"/>
    </location>
</feature>
<dbReference type="eggNOG" id="KOG0192">
    <property type="taxonomic scope" value="Eukaryota"/>
</dbReference>
<dbReference type="InterPro" id="IPR001245">
    <property type="entry name" value="Ser-Thr/Tyr_kinase_cat_dom"/>
</dbReference>
<dbReference type="GeneID" id="19012060"/>
<dbReference type="Pfam" id="PF07714">
    <property type="entry name" value="PK_Tyr_Ser-Thr"/>
    <property type="match status" value="1"/>
</dbReference>
<proteinExistence type="predicted"/>
<dbReference type="InterPro" id="IPR051681">
    <property type="entry name" value="Ser/Thr_Kinases-Pseudokinases"/>
</dbReference>
<dbReference type="OrthoDB" id="10261027at2759"/>
<dbReference type="InterPro" id="IPR011009">
    <property type="entry name" value="Kinase-like_dom_sf"/>
</dbReference>
<organism evidence="5 6">
    <name type="scientific">Bathycoccus prasinos</name>
    <dbReference type="NCBI Taxonomy" id="41875"/>
    <lineage>
        <taxon>Eukaryota</taxon>
        <taxon>Viridiplantae</taxon>
        <taxon>Chlorophyta</taxon>
        <taxon>Mamiellophyceae</taxon>
        <taxon>Mamiellales</taxon>
        <taxon>Bathycoccaceae</taxon>
        <taxon>Bathycoccus</taxon>
    </lineage>
</organism>
<sequence>MDRNNNNAQIIMKRTSRESRRRQSLERENDELKNMVERLQERLELTTTRSGVSTTSLSCESENGSDVEASSAFYLPTKDDDRRMQKHGGQEQQRRHHRNHSHSPRENARVGTPRKSMQGHDAVRPDFFQNSNKKLPQGWEGVHDLIEEGEYAGWLINPKQITMLNEIGKGCEGTVYRAKWGGATVAVKNVGARNAKQAKALVRSTEISVKLRHPNVLPLLGAYFNPFGDSCLMFPVMLVGTMKQWLYSDLEKGGVGALFGGGATKSKAHKYKKRLKAAWDVAKGMSYLEDMFIMHRDLKPSNIFMKSSAKGCAVIADFGLARYSSLKDNESTPTACTGTFIYMAPEVITGKWYDTKCDVFSFGVLLNELLDRKAPYSGSYYSPQQIARAVVEQNMRPKVYSNDNSRDSKRLAKLTEKCWVADPNVRPSFAEIINEMDAIMPSLGVEDSPESFPGTGDFDADQGRESVSNTSSPGSADKKNNTNPILGSLNKVLEAFF</sequence>
<feature type="compositionally biased region" description="Polar residues" evidence="3">
    <location>
        <begin position="465"/>
        <end position="474"/>
    </location>
</feature>
<dbReference type="STRING" id="41875.K8F3V4"/>
<dbReference type="SMART" id="SM00220">
    <property type="entry name" value="S_TKc"/>
    <property type="match status" value="1"/>
</dbReference>
<dbReference type="PANTHER" id="PTHR44329:SF11">
    <property type="entry name" value="OS09G0443600 PROTEIN"/>
    <property type="match status" value="1"/>
</dbReference>
<evidence type="ECO:0000256" key="3">
    <source>
        <dbReference type="SAM" id="MobiDB-lite"/>
    </source>
</evidence>
<feature type="domain" description="Protein kinase" evidence="4">
    <location>
        <begin position="161"/>
        <end position="443"/>
    </location>
</feature>
<dbReference type="InterPro" id="IPR000719">
    <property type="entry name" value="Prot_kinase_dom"/>
</dbReference>
<feature type="binding site" evidence="2">
    <location>
        <position position="317"/>
    </location>
    <ligand>
        <name>Mg(2+)</name>
        <dbReference type="ChEBI" id="CHEBI:18420"/>
    </ligand>
</feature>
<feature type="compositionally biased region" description="Polar residues" evidence="3">
    <location>
        <begin position="46"/>
        <end position="64"/>
    </location>
</feature>
<dbReference type="Gene3D" id="3.30.200.20">
    <property type="entry name" value="Phosphorylase Kinase, domain 1"/>
    <property type="match status" value="1"/>
</dbReference>
<dbReference type="RefSeq" id="XP_007509657.1">
    <property type="nucleotide sequence ID" value="XM_007509595.1"/>
</dbReference>
<gene>
    <name evidence="5" type="ordered locus">Bathy13g00930</name>
</gene>
<dbReference type="GO" id="GO:0004674">
    <property type="term" value="F:protein serine/threonine kinase activity"/>
    <property type="evidence" value="ECO:0007669"/>
    <property type="project" value="TreeGrafter"/>
</dbReference>
<dbReference type="Proteomes" id="UP000198341">
    <property type="component" value="Chromosome 13"/>
</dbReference>
<feature type="compositionally biased region" description="Basic and acidic residues" evidence="3">
    <location>
        <begin position="77"/>
        <end position="93"/>
    </location>
</feature>
<dbReference type="AlphaFoldDB" id="K8F3V4"/>
<protein>
    <recommendedName>
        <fullName evidence="4">Protein kinase domain-containing protein</fullName>
    </recommendedName>
</protein>
<dbReference type="KEGG" id="bpg:Bathy13g00930"/>
<dbReference type="PROSITE" id="PS00108">
    <property type="entry name" value="PROTEIN_KINASE_ST"/>
    <property type="match status" value="1"/>
</dbReference>
<keyword evidence="2" id="KW-0460">Magnesium</keyword>
<evidence type="ECO:0000313" key="5">
    <source>
        <dbReference type="EMBL" id="CCO19460.1"/>
    </source>
</evidence>
<feature type="region of interest" description="Disordered" evidence="3">
    <location>
        <begin position="444"/>
        <end position="485"/>
    </location>
</feature>
<accession>K8F3V4</accession>